<dbReference type="PANTHER" id="PTHR11741">
    <property type="entry name" value="ELONGATION FACTOR TS"/>
    <property type="match status" value="1"/>
</dbReference>
<dbReference type="PROSITE" id="PS01126">
    <property type="entry name" value="EF_TS_1"/>
    <property type="match status" value="1"/>
</dbReference>
<dbReference type="HAMAP" id="MF_00050">
    <property type="entry name" value="EF_Ts"/>
    <property type="match status" value="1"/>
</dbReference>
<dbReference type="PANTHER" id="PTHR11741:SF0">
    <property type="entry name" value="ELONGATION FACTOR TS, MITOCHONDRIAL"/>
    <property type="match status" value="1"/>
</dbReference>
<sequence length="294" mass="32097">MSFTAKDVMKLREQTGVGMMDCKKALVEADGDMEQAVEILRKKGMATSAKRADKVASQGVVSACIKGSVGVLVEVNCESDFVARGDQFNEFVGKIAAYIADNDVEDVAAVVAANQDLLHETIAKIGEKIEIRRFVKYVTDGAHKVDSYIHMGGKIGVLVEMDAAASDELIHDVALQIAAANPKYVTSAEVPAEEIEHEKEILKAQALNEPKPKPINIIEKMVEGRINKFYKEVCLVEQPFVKDADKAVKQLLKENGGVNVVRFTRYTMGEGLEKKEEDLAAEVEAQINKAKSGN</sequence>
<evidence type="ECO:0000256" key="4">
    <source>
        <dbReference type="ARBA" id="ARBA00022917"/>
    </source>
</evidence>
<dbReference type="InterPro" id="IPR018101">
    <property type="entry name" value="Transl_elong_Ts_CS"/>
</dbReference>
<evidence type="ECO:0000256" key="5">
    <source>
        <dbReference type="ARBA" id="ARBA00025453"/>
    </source>
</evidence>
<keyword evidence="6" id="KW-0963">Cytoplasm</keyword>
<dbReference type="InterPro" id="IPR014039">
    <property type="entry name" value="Transl_elong_EFTs/EF1B_dimer"/>
</dbReference>
<dbReference type="FunFam" id="1.10.286.20:FF:000001">
    <property type="entry name" value="Elongation factor Ts"/>
    <property type="match status" value="1"/>
</dbReference>
<dbReference type="CDD" id="cd14275">
    <property type="entry name" value="UBA_EF-Ts"/>
    <property type="match status" value="1"/>
</dbReference>
<dbReference type="InterPro" id="IPR009060">
    <property type="entry name" value="UBA-like_sf"/>
</dbReference>
<dbReference type="SUPFAM" id="SSF54713">
    <property type="entry name" value="Elongation factor Ts (EF-Ts), dimerisation domain"/>
    <property type="match status" value="2"/>
</dbReference>
<gene>
    <name evidence="6" type="primary">tsf</name>
    <name evidence="8" type="ORF">IAB07_00235</name>
</gene>
<feature type="domain" description="Translation elongation factor EFTs/EF1B dimerisation" evidence="7">
    <location>
        <begin position="70"/>
        <end position="270"/>
    </location>
</feature>
<comment type="similarity">
    <text evidence="1 6">Belongs to the EF-Ts family.</text>
</comment>
<evidence type="ECO:0000256" key="1">
    <source>
        <dbReference type="ARBA" id="ARBA00005532"/>
    </source>
</evidence>
<dbReference type="InterPro" id="IPR001816">
    <property type="entry name" value="Transl_elong_EFTs/EF1B"/>
</dbReference>
<comment type="caution">
    <text evidence="8">The sequence shown here is derived from an EMBL/GenBank/DDBJ whole genome shotgun (WGS) entry which is preliminary data.</text>
</comment>
<evidence type="ECO:0000256" key="2">
    <source>
        <dbReference type="ARBA" id="ARBA00016956"/>
    </source>
</evidence>
<dbReference type="Gene3D" id="1.10.8.10">
    <property type="entry name" value="DNA helicase RuvA subunit, C-terminal domain"/>
    <property type="match status" value="1"/>
</dbReference>
<reference evidence="8" key="1">
    <citation type="submission" date="2020-10" db="EMBL/GenBank/DDBJ databases">
        <authorList>
            <person name="Gilroy R."/>
        </authorList>
    </citation>
    <scope>NUCLEOTIDE SEQUENCE</scope>
    <source>
        <strain evidence="8">9366</strain>
    </source>
</reference>
<evidence type="ECO:0000313" key="9">
    <source>
        <dbReference type="Proteomes" id="UP000824145"/>
    </source>
</evidence>
<comment type="function">
    <text evidence="5 6">Associates with the EF-Tu.GDP complex and induces the exchange of GDP to GTP. It remains bound to the aminoacyl-tRNA.EF-Tu.GTP complex up to the GTP hydrolysis stage on the ribosome.</text>
</comment>
<dbReference type="Gene3D" id="3.30.479.20">
    <property type="entry name" value="Elongation factor Ts, dimerisation domain"/>
    <property type="match status" value="2"/>
</dbReference>
<dbReference type="InterPro" id="IPR036402">
    <property type="entry name" value="EF-Ts_dimer_sf"/>
</dbReference>
<evidence type="ECO:0000256" key="3">
    <source>
        <dbReference type="ARBA" id="ARBA00022768"/>
    </source>
</evidence>
<dbReference type="SUPFAM" id="SSF46934">
    <property type="entry name" value="UBA-like"/>
    <property type="match status" value="1"/>
</dbReference>
<dbReference type="GO" id="GO:0003746">
    <property type="term" value="F:translation elongation factor activity"/>
    <property type="evidence" value="ECO:0007669"/>
    <property type="project" value="UniProtKB-UniRule"/>
</dbReference>
<dbReference type="Pfam" id="PF00889">
    <property type="entry name" value="EF_TS"/>
    <property type="match status" value="1"/>
</dbReference>
<dbReference type="Proteomes" id="UP000824145">
    <property type="component" value="Unassembled WGS sequence"/>
</dbReference>
<comment type="subcellular location">
    <subcellularLocation>
        <location evidence="6">Cytoplasm</location>
    </subcellularLocation>
</comment>
<keyword evidence="3 6" id="KW-0251">Elongation factor</keyword>
<accession>A0A9D1SJ72</accession>
<dbReference type="NCBIfam" id="TIGR00116">
    <property type="entry name" value="tsf"/>
    <property type="match status" value="1"/>
</dbReference>
<dbReference type="FunFam" id="1.10.8.10:FF:000001">
    <property type="entry name" value="Elongation factor Ts"/>
    <property type="match status" value="1"/>
</dbReference>
<dbReference type="GO" id="GO:0005737">
    <property type="term" value="C:cytoplasm"/>
    <property type="evidence" value="ECO:0007669"/>
    <property type="project" value="UniProtKB-SubCell"/>
</dbReference>
<evidence type="ECO:0000313" key="8">
    <source>
        <dbReference type="EMBL" id="HIU62181.1"/>
    </source>
</evidence>
<evidence type="ECO:0000256" key="6">
    <source>
        <dbReference type="HAMAP-Rule" id="MF_00050"/>
    </source>
</evidence>
<reference evidence="8" key="2">
    <citation type="journal article" date="2021" name="PeerJ">
        <title>Extensive microbial diversity within the chicken gut microbiome revealed by metagenomics and culture.</title>
        <authorList>
            <person name="Gilroy R."/>
            <person name="Ravi A."/>
            <person name="Getino M."/>
            <person name="Pursley I."/>
            <person name="Horton D.L."/>
            <person name="Alikhan N.F."/>
            <person name="Baker D."/>
            <person name="Gharbi K."/>
            <person name="Hall N."/>
            <person name="Watson M."/>
            <person name="Adriaenssens E.M."/>
            <person name="Foster-Nyarko E."/>
            <person name="Jarju S."/>
            <person name="Secka A."/>
            <person name="Antonio M."/>
            <person name="Oren A."/>
            <person name="Chaudhuri R.R."/>
            <person name="La Ragione R."/>
            <person name="Hildebrand F."/>
            <person name="Pallen M.J."/>
        </authorList>
    </citation>
    <scope>NUCLEOTIDE SEQUENCE</scope>
    <source>
        <strain evidence="8">9366</strain>
    </source>
</reference>
<dbReference type="EMBL" id="DVNJ01000001">
    <property type="protein sequence ID" value="HIU62181.1"/>
    <property type="molecule type" value="Genomic_DNA"/>
</dbReference>
<feature type="region of interest" description="Involved in Mg(2+) ion dislocation from EF-Tu" evidence="6">
    <location>
        <begin position="79"/>
        <end position="82"/>
    </location>
</feature>
<name>A0A9D1SJ72_9FIRM</name>
<keyword evidence="4 6" id="KW-0648">Protein biosynthesis</keyword>
<dbReference type="Gene3D" id="1.10.286.20">
    <property type="match status" value="1"/>
</dbReference>
<proteinExistence type="inferred from homology"/>
<dbReference type="AlphaFoldDB" id="A0A9D1SJ72"/>
<evidence type="ECO:0000259" key="7">
    <source>
        <dbReference type="Pfam" id="PF00889"/>
    </source>
</evidence>
<organism evidence="8 9">
    <name type="scientific">Candidatus Caccalectryoclostridium excrementigallinarum</name>
    <dbReference type="NCBI Taxonomy" id="2840710"/>
    <lineage>
        <taxon>Bacteria</taxon>
        <taxon>Bacillati</taxon>
        <taxon>Bacillota</taxon>
        <taxon>Clostridia</taxon>
        <taxon>Christensenellales</taxon>
        <taxon>Christensenellaceae</taxon>
        <taxon>Christensenellaceae incertae sedis</taxon>
        <taxon>Candidatus Caccalectryoclostridium</taxon>
    </lineage>
</organism>
<protein>
    <recommendedName>
        <fullName evidence="2 6">Elongation factor Ts</fullName>
        <shortName evidence="6">EF-Ts</shortName>
    </recommendedName>
</protein>